<keyword evidence="5 6" id="KW-0456">Lyase</keyword>
<proteinExistence type="inferred from homology"/>
<dbReference type="NCBIfam" id="TIGR00525">
    <property type="entry name" value="folB"/>
    <property type="match status" value="1"/>
</dbReference>
<dbReference type="GO" id="GO:0046656">
    <property type="term" value="P:folic acid biosynthetic process"/>
    <property type="evidence" value="ECO:0007669"/>
    <property type="project" value="UniProtKB-UniRule"/>
</dbReference>
<reference evidence="8 9" key="1">
    <citation type="submission" date="2020-08" db="EMBL/GenBank/DDBJ databases">
        <title>Genomic Encyclopedia of Type Strains, Phase IV (KMG-IV): sequencing the most valuable type-strain genomes for metagenomic binning, comparative biology and taxonomic classification.</title>
        <authorList>
            <person name="Goeker M."/>
        </authorList>
    </citation>
    <scope>NUCLEOTIDE SEQUENCE [LARGE SCALE GENOMIC DNA]</scope>
    <source>
        <strain evidence="8 9">DSM 25966</strain>
    </source>
</reference>
<comment type="function">
    <text evidence="6">Catalyzes the conversion of 7,8-dihydroneopterin to 6-hydroxymethyl-7,8-dihydropterin.</text>
</comment>
<comment type="similarity">
    <text evidence="3 6">Belongs to the DHNA family.</text>
</comment>
<organism evidence="8 9">
    <name type="scientific">Kaistia hirudinis</name>
    <dbReference type="NCBI Taxonomy" id="1293440"/>
    <lineage>
        <taxon>Bacteria</taxon>
        <taxon>Pseudomonadati</taxon>
        <taxon>Pseudomonadota</taxon>
        <taxon>Alphaproteobacteria</taxon>
        <taxon>Hyphomicrobiales</taxon>
        <taxon>Kaistiaceae</taxon>
        <taxon>Kaistia</taxon>
    </lineage>
</organism>
<dbReference type="InterPro" id="IPR043133">
    <property type="entry name" value="GTP-CH-I_C/QueF"/>
</dbReference>
<dbReference type="FunFam" id="3.30.1130.10:FF:000003">
    <property type="entry name" value="7,8-dihydroneopterin aldolase"/>
    <property type="match status" value="1"/>
</dbReference>
<protein>
    <recommendedName>
        <fullName evidence="6">7,8-dihydroneopterin aldolase</fullName>
        <ecNumber evidence="6">4.1.2.25</ecNumber>
    </recommendedName>
</protein>
<dbReference type="GO" id="GO:0004150">
    <property type="term" value="F:dihydroneopterin aldolase activity"/>
    <property type="evidence" value="ECO:0007669"/>
    <property type="project" value="UniProtKB-UniRule"/>
</dbReference>
<dbReference type="SUPFAM" id="SSF55620">
    <property type="entry name" value="Tetrahydrobiopterin biosynthesis enzymes-like"/>
    <property type="match status" value="1"/>
</dbReference>
<dbReference type="PANTHER" id="PTHR42844">
    <property type="entry name" value="DIHYDRONEOPTERIN ALDOLASE 1-RELATED"/>
    <property type="match status" value="1"/>
</dbReference>
<accession>A0A840AI00</accession>
<keyword evidence="9" id="KW-1185">Reference proteome</keyword>
<comment type="catalytic activity">
    <reaction evidence="1 6">
        <text>7,8-dihydroneopterin = 6-hydroxymethyl-7,8-dihydropterin + glycolaldehyde</text>
        <dbReference type="Rhea" id="RHEA:10540"/>
        <dbReference type="ChEBI" id="CHEBI:17001"/>
        <dbReference type="ChEBI" id="CHEBI:17071"/>
        <dbReference type="ChEBI" id="CHEBI:44841"/>
        <dbReference type="EC" id="4.1.2.25"/>
    </reaction>
</comment>
<dbReference type="Gene3D" id="3.30.1130.10">
    <property type="match status" value="1"/>
</dbReference>
<comment type="caution">
    <text evidence="8">The sequence shown here is derived from an EMBL/GenBank/DDBJ whole genome shotgun (WGS) entry which is preliminary data.</text>
</comment>
<evidence type="ECO:0000256" key="4">
    <source>
        <dbReference type="ARBA" id="ARBA00022909"/>
    </source>
</evidence>
<evidence type="ECO:0000259" key="7">
    <source>
        <dbReference type="SMART" id="SM00905"/>
    </source>
</evidence>
<dbReference type="InterPro" id="IPR006156">
    <property type="entry name" value="Dihydroneopterin_aldolase"/>
</dbReference>
<dbReference type="EMBL" id="JACIDS010000001">
    <property type="protein sequence ID" value="MBB3929068.1"/>
    <property type="molecule type" value="Genomic_DNA"/>
</dbReference>
<dbReference type="Proteomes" id="UP000553963">
    <property type="component" value="Unassembled WGS sequence"/>
</dbReference>
<dbReference type="AlphaFoldDB" id="A0A840AI00"/>
<sequence>MTDRILISDLHFFARHGLFAEEEALGQRFVVSLVLELDLSRAGASDAMEDSVHYGEVVATTEAIVTQRRFKLIEALAEAIASDVLDGFPLVQRITVRVAKPGAPIPLASGLVAVEIERGRT</sequence>
<evidence type="ECO:0000313" key="8">
    <source>
        <dbReference type="EMBL" id="MBB3929068.1"/>
    </source>
</evidence>
<evidence type="ECO:0000256" key="3">
    <source>
        <dbReference type="ARBA" id="ARBA00005708"/>
    </source>
</evidence>
<evidence type="ECO:0000256" key="6">
    <source>
        <dbReference type="RuleBase" id="RU362079"/>
    </source>
</evidence>
<dbReference type="InterPro" id="IPR006157">
    <property type="entry name" value="FolB_dom"/>
</dbReference>
<dbReference type="EC" id="4.1.2.25" evidence="6"/>
<dbReference type="GO" id="GO:0005737">
    <property type="term" value="C:cytoplasm"/>
    <property type="evidence" value="ECO:0007669"/>
    <property type="project" value="TreeGrafter"/>
</dbReference>
<evidence type="ECO:0000256" key="1">
    <source>
        <dbReference type="ARBA" id="ARBA00001353"/>
    </source>
</evidence>
<comment type="pathway">
    <text evidence="2 6">Cofactor biosynthesis; tetrahydrofolate biosynthesis; 2-amino-4-hydroxy-6-hydroxymethyl-7,8-dihydropteridine diphosphate from 7,8-dihydroneopterin triphosphate: step 3/4.</text>
</comment>
<dbReference type="CDD" id="cd00534">
    <property type="entry name" value="DHNA_DHNTPE"/>
    <property type="match status" value="1"/>
</dbReference>
<dbReference type="PANTHER" id="PTHR42844:SF1">
    <property type="entry name" value="DIHYDRONEOPTERIN ALDOLASE 1-RELATED"/>
    <property type="match status" value="1"/>
</dbReference>
<evidence type="ECO:0000256" key="5">
    <source>
        <dbReference type="ARBA" id="ARBA00023239"/>
    </source>
</evidence>
<gene>
    <name evidence="8" type="ORF">GGR25_000087</name>
</gene>
<dbReference type="Pfam" id="PF02152">
    <property type="entry name" value="FolB"/>
    <property type="match status" value="1"/>
</dbReference>
<evidence type="ECO:0000313" key="9">
    <source>
        <dbReference type="Proteomes" id="UP000553963"/>
    </source>
</evidence>
<name>A0A840AI00_9HYPH</name>
<dbReference type="UniPathway" id="UPA00077">
    <property type="reaction ID" value="UER00154"/>
</dbReference>
<feature type="domain" description="Dihydroneopterin aldolase/epimerase" evidence="7">
    <location>
        <begin position="5"/>
        <end position="118"/>
    </location>
</feature>
<dbReference type="RefSeq" id="WP_183396768.1">
    <property type="nucleotide sequence ID" value="NZ_JACIDS010000001.1"/>
</dbReference>
<evidence type="ECO:0000256" key="2">
    <source>
        <dbReference type="ARBA" id="ARBA00005013"/>
    </source>
</evidence>
<dbReference type="SMART" id="SM00905">
    <property type="entry name" value="FolB"/>
    <property type="match status" value="1"/>
</dbReference>
<keyword evidence="4 6" id="KW-0289">Folate biosynthesis</keyword>
<dbReference type="GO" id="GO:0046654">
    <property type="term" value="P:tetrahydrofolate biosynthetic process"/>
    <property type="evidence" value="ECO:0007669"/>
    <property type="project" value="UniProtKB-UniRule"/>
</dbReference>
<dbReference type="NCBIfam" id="TIGR00526">
    <property type="entry name" value="folB_dom"/>
    <property type="match status" value="1"/>
</dbReference>